<accession>A0A915JZM8</accession>
<evidence type="ECO:0000313" key="1">
    <source>
        <dbReference type="Proteomes" id="UP000887565"/>
    </source>
</evidence>
<dbReference type="Proteomes" id="UP000887565">
    <property type="component" value="Unplaced"/>
</dbReference>
<organism evidence="1 2">
    <name type="scientific">Romanomermis culicivorax</name>
    <name type="common">Nematode worm</name>
    <dbReference type="NCBI Taxonomy" id="13658"/>
    <lineage>
        <taxon>Eukaryota</taxon>
        <taxon>Metazoa</taxon>
        <taxon>Ecdysozoa</taxon>
        <taxon>Nematoda</taxon>
        <taxon>Enoplea</taxon>
        <taxon>Dorylaimia</taxon>
        <taxon>Mermithida</taxon>
        <taxon>Mermithoidea</taxon>
        <taxon>Mermithidae</taxon>
        <taxon>Romanomermis</taxon>
    </lineage>
</organism>
<reference evidence="2" key="1">
    <citation type="submission" date="2022-11" db="UniProtKB">
        <authorList>
            <consortium name="WormBaseParasite"/>
        </authorList>
    </citation>
    <scope>IDENTIFICATION</scope>
</reference>
<protein>
    <submittedName>
        <fullName evidence="2">Uncharacterized protein</fullName>
    </submittedName>
</protein>
<sequence>IHNAHQYLKPNDFLKDKHCFLQINNDDNLHFAGTLGIHVYCNLLAMIRMRNISTNDAKLYHRIQYNRDGTPPEKIN</sequence>
<name>A0A915JZM8_ROMCU</name>
<dbReference type="WBParaSite" id="nRc.2.0.1.t31103-RA">
    <property type="protein sequence ID" value="nRc.2.0.1.t31103-RA"/>
    <property type="gene ID" value="nRc.2.0.1.g31103"/>
</dbReference>
<evidence type="ECO:0000313" key="2">
    <source>
        <dbReference type="WBParaSite" id="nRc.2.0.1.t31103-RA"/>
    </source>
</evidence>
<dbReference type="AlphaFoldDB" id="A0A915JZM8"/>
<keyword evidence="1" id="KW-1185">Reference proteome</keyword>
<proteinExistence type="predicted"/>